<dbReference type="Bgee" id="FBgn0025808">
    <property type="expression patterns" value="Expressed in egg cell and 26 other cell types or tissues"/>
</dbReference>
<dbReference type="PANTHER" id="PTHR12172:SF0">
    <property type="entry name" value="CELL CYCLE CHECKPOINT PROTEIN RAD17"/>
    <property type="match status" value="1"/>
</dbReference>
<keyword evidence="6" id="KW-0539">Nucleus</keyword>
<keyword evidence="5" id="KW-0067">ATP-binding</keyword>
<dbReference type="GO" id="GO:0006281">
    <property type="term" value="P:DNA repair"/>
    <property type="evidence" value="ECO:0007669"/>
    <property type="project" value="InterPro"/>
</dbReference>
<dbReference type="GO" id="GO:0005524">
    <property type="term" value="F:ATP binding"/>
    <property type="evidence" value="ECO:0007669"/>
    <property type="project" value="UniProtKB-KW"/>
</dbReference>
<sequence>CGNTAKEEEELILKMSVRKKTWVRCAFSEMNLTTSPAPSESTPAKRTRSASNVSSSRVSRSRTPSINTKPIQIPDVDSVDLTAMDDDQDADITVPPPEVKENWMESFEPATSDDLAVHPKKVGELRDWLRHCEAVRKKFPAQMCLLTGPTGAGKTTTLRVLAKEFGYQLQEWINPIDCEVVNTLGDQTTGASYVGSHLEAFKSFLLRASRYKSLLDSQNKRLLLVEDFPNVLLSDKEVNFEELLEEYTAYGKSPLVFIVADAKSRGLNISYRLFPDQLKAKHRIEHISFNAIASTIMQKSMKTFCSVMQQNKATYKVPSTAVVDSIVVGAQGDIRNALINLHLSSLKGVSSMPTKQLNVSVSAKGRKKKMQSTLKSIGRDESITLMHALGRVLNPKFNEDKTMLHSPEEITEAFNTEPRNFVNFVYANYLPHFKEIDDVVTAINDLGLSDCMLNEYRDDNLSVMGLNVAIRGVMMSNTCPVSGWMPVRGPKRINIQPQATLAEQRLVGVGYAGIARTLYATEYSSLVKLIAGKPVDTTSSQSTDSKQDF</sequence>
<evidence type="ECO:0000256" key="6">
    <source>
        <dbReference type="ARBA" id="ARBA00023242"/>
    </source>
</evidence>
<feature type="compositionally biased region" description="Polar residues" evidence="8">
    <location>
        <begin position="31"/>
        <end position="44"/>
    </location>
</feature>
<dbReference type="VEuPathDB" id="VectorBase:FBgn0025808"/>
<accession>B8A3U8</accession>
<dbReference type="EMBL" id="BT056240">
    <property type="protein sequence ID" value="ACL68687.1"/>
    <property type="molecule type" value="mRNA"/>
</dbReference>
<reference evidence="9" key="1">
    <citation type="submission" date="2009-01" db="EMBL/GenBank/DDBJ databases">
        <authorList>
            <person name="Carlson J."/>
            <person name="Booth B."/>
            <person name="Frise E."/>
            <person name="Park S."/>
            <person name="Wan K."/>
            <person name="Yu C."/>
            <person name="Celniker S."/>
        </authorList>
    </citation>
    <scope>NUCLEOTIDE SEQUENCE</scope>
</reference>
<dbReference type="GO" id="GO:0005634">
    <property type="term" value="C:nucleus"/>
    <property type="evidence" value="ECO:0007669"/>
    <property type="project" value="UniProtKB-SubCell"/>
</dbReference>
<evidence type="ECO:0000256" key="3">
    <source>
        <dbReference type="ARBA" id="ARBA00022741"/>
    </source>
</evidence>
<comment type="subcellular location">
    <subcellularLocation>
        <location evidence="1">Nucleus</location>
    </subcellularLocation>
</comment>
<keyword evidence="3" id="KW-0547">Nucleotide-binding</keyword>
<evidence type="ECO:0000256" key="5">
    <source>
        <dbReference type="ARBA" id="ARBA00022840"/>
    </source>
</evidence>
<evidence type="ECO:0000256" key="4">
    <source>
        <dbReference type="ARBA" id="ARBA00022763"/>
    </source>
</evidence>
<dbReference type="HOGENOM" id="CLU_018598_3_0_1"/>
<evidence type="ECO:0000256" key="2">
    <source>
        <dbReference type="ARBA" id="ARBA00006168"/>
    </source>
</evidence>
<dbReference type="ExpressionAtlas" id="B8A3U8">
    <property type="expression patterns" value="baseline and differential"/>
</dbReference>
<dbReference type="AlphaFoldDB" id="B8A3U8"/>
<dbReference type="OrthoDB" id="10265971at2759"/>
<keyword evidence="4" id="KW-0227">DNA damage</keyword>
<evidence type="ECO:0000256" key="8">
    <source>
        <dbReference type="SAM" id="MobiDB-lite"/>
    </source>
</evidence>
<dbReference type="PANTHER" id="PTHR12172">
    <property type="entry name" value="CELL CYCLE CHECKPOINT PROTEIN RAD17"/>
    <property type="match status" value="1"/>
</dbReference>
<protein>
    <submittedName>
        <fullName evidence="9">FI02832p</fullName>
    </submittedName>
</protein>
<organism evidence="9">
    <name type="scientific">Drosophila melanogaster</name>
    <name type="common">Fruit fly</name>
    <dbReference type="NCBI Taxonomy" id="7227"/>
    <lineage>
        <taxon>Eukaryota</taxon>
        <taxon>Metazoa</taxon>
        <taxon>Ecdysozoa</taxon>
        <taxon>Arthropoda</taxon>
        <taxon>Hexapoda</taxon>
        <taxon>Insecta</taxon>
        <taxon>Pterygota</taxon>
        <taxon>Neoptera</taxon>
        <taxon>Endopterygota</taxon>
        <taxon>Diptera</taxon>
        <taxon>Brachycera</taxon>
        <taxon>Muscomorpha</taxon>
        <taxon>Ephydroidea</taxon>
        <taxon>Drosophilidae</taxon>
        <taxon>Drosophila</taxon>
        <taxon>Sophophora</taxon>
    </lineage>
</organism>
<evidence type="ECO:0000256" key="7">
    <source>
        <dbReference type="ARBA" id="ARBA00023306"/>
    </source>
</evidence>
<feature type="non-terminal residue" evidence="9">
    <location>
        <position position="1"/>
    </location>
</feature>
<evidence type="ECO:0000256" key="1">
    <source>
        <dbReference type="ARBA" id="ARBA00004123"/>
    </source>
</evidence>
<name>B8A3U8_DROME</name>
<dbReference type="Pfam" id="PF03215">
    <property type="entry name" value="Rad17"/>
    <property type="match status" value="1"/>
</dbReference>
<dbReference type="SUPFAM" id="SSF52540">
    <property type="entry name" value="P-loop containing nucleoside triphosphate hydrolases"/>
    <property type="match status" value="1"/>
</dbReference>
<comment type="similarity">
    <text evidence="2">Belongs to the rad17/RAD24 family.</text>
</comment>
<gene>
    <name evidence="9" type="primary">Rad17-RA</name>
</gene>
<proteinExistence type="evidence at transcript level"/>
<dbReference type="InterPro" id="IPR004582">
    <property type="entry name" value="Checkpoint_prot_Rad17_Rad24"/>
</dbReference>
<feature type="compositionally biased region" description="Low complexity" evidence="8">
    <location>
        <begin position="49"/>
        <end position="65"/>
    </location>
</feature>
<evidence type="ECO:0000313" key="9">
    <source>
        <dbReference type="EMBL" id="ACL68687.1"/>
    </source>
</evidence>
<dbReference type="Gene3D" id="3.40.50.300">
    <property type="entry name" value="P-loop containing nucleotide triphosphate hydrolases"/>
    <property type="match status" value="1"/>
</dbReference>
<feature type="region of interest" description="Disordered" evidence="8">
    <location>
        <begin position="31"/>
        <end position="72"/>
    </location>
</feature>
<dbReference type="InterPro" id="IPR027417">
    <property type="entry name" value="P-loop_NTPase"/>
</dbReference>
<keyword evidence="7" id="KW-0131">Cell cycle</keyword>